<reference evidence="1" key="1">
    <citation type="journal article" date="2020" name="Stud. Mycol.">
        <title>101 Dothideomycetes genomes: a test case for predicting lifestyles and emergence of pathogens.</title>
        <authorList>
            <person name="Haridas S."/>
            <person name="Albert R."/>
            <person name="Binder M."/>
            <person name="Bloem J."/>
            <person name="Labutti K."/>
            <person name="Salamov A."/>
            <person name="Andreopoulos B."/>
            <person name="Baker S."/>
            <person name="Barry K."/>
            <person name="Bills G."/>
            <person name="Bluhm B."/>
            <person name="Cannon C."/>
            <person name="Castanera R."/>
            <person name="Culley D."/>
            <person name="Daum C."/>
            <person name="Ezra D."/>
            <person name="Gonzalez J."/>
            <person name="Henrissat B."/>
            <person name="Kuo A."/>
            <person name="Liang C."/>
            <person name="Lipzen A."/>
            <person name="Lutzoni F."/>
            <person name="Magnuson J."/>
            <person name="Mondo S."/>
            <person name="Nolan M."/>
            <person name="Ohm R."/>
            <person name="Pangilinan J."/>
            <person name="Park H.-J."/>
            <person name="Ramirez L."/>
            <person name="Alfaro M."/>
            <person name="Sun H."/>
            <person name="Tritt A."/>
            <person name="Yoshinaga Y."/>
            <person name="Zwiers L.-H."/>
            <person name="Turgeon B."/>
            <person name="Goodwin S."/>
            <person name="Spatafora J."/>
            <person name="Crous P."/>
            <person name="Grigoriev I."/>
        </authorList>
    </citation>
    <scope>NUCLEOTIDE SEQUENCE</scope>
    <source>
        <strain evidence="1">ATCC 200398</strain>
    </source>
</reference>
<dbReference type="Proteomes" id="UP000799755">
    <property type="component" value="Unassembled WGS sequence"/>
</dbReference>
<name>A0ACB6QF35_9PLEO</name>
<dbReference type="EMBL" id="MU003529">
    <property type="protein sequence ID" value="KAF2465480.1"/>
    <property type="molecule type" value="Genomic_DNA"/>
</dbReference>
<proteinExistence type="predicted"/>
<comment type="caution">
    <text evidence="1">The sequence shown here is derived from an EMBL/GenBank/DDBJ whole genome shotgun (WGS) entry which is preliminary data.</text>
</comment>
<accession>A0ACB6QF35</accession>
<keyword evidence="2" id="KW-1185">Reference proteome</keyword>
<gene>
    <name evidence="1" type="ORF">BDR25DRAFT_306619</name>
</gene>
<evidence type="ECO:0000313" key="1">
    <source>
        <dbReference type="EMBL" id="KAF2465480.1"/>
    </source>
</evidence>
<organism evidence="1 2">
    <name type="scientific">Lindgomyces ingoldianus</name>
    <dbReference type="NCBI Taxonomy" id="673940"/>
    <lineage>
        <taxon>Eukaryota</taxon>
        <taxon>Fungi</taxon>
        <taxon>Dikarya</taxon>
        <taxon>Ascomycota</taxon>
        <taxon>Pezizomycotina</taxon>
        <taxon>Dothideomycetes</taxon>
        <taxon>Pleosporomycetidae</taxon>
        <taxon>Pleosporales</taxon>
        <taxon>Lindgomycetaceae</taxon>
        <taxon>Lindgomyces</taxon>
    </lineage>
</organism>
<evidence type="ECO:0000313" key="2">
    <source>
        <dbReference type="Proteomes" id="UP000799755"/>
    </source>
</evidence>
<protein>
    <submittedName>
        <fullName evidence="1">Uncharacterized protein</fullName>
    </submittedName>
</protein>
<sequence length="951" mass="104180">MYSKLHPMVTSPPQTAVPAFSQTWHETDTAFLDPTALPVAKIPRAWERKQETKISRDGKHKKVWRRYTLRSQPASTASADEDEVEEGSVHNRAVKKLRVRLEGIEQVPAKSKGKQRTFKNTRWDRRKSVLPRKRRAPRRVNSETADDSDTVLARGDMVAEDAADSVNEDEILVQEQESLPGDQDKPAFLFAAEEECEQQTDEEISTRSTPSASELQTATPPSGQQHEITPMQRAASPRTEETLHLPTQIDRPAQQLDASELDQSEVNQISLRAHMVAEGTSDPLHVSETEDDADVVVEDSPEETALPQEHGSQGQTSLGACQISDSEIVDISTGKNETYCEDSPDEEEVFSASANDLKHPADISQDVGRSEIAVHEGFRSQPQQDASDDNTKSPPDENCTLTEEHMQLEIQQDMEMPLPTEGSEVLVQAKGHEENPPREITASPHIVAHLSVASRAEQEIIDVQPQVTVESTIKEEVGNESNDIALGLTLPLCQPCSTEPVRRKLRCPSPPPVESVVDDPTTTIQLDDDTALLKDFLTRAAASKANKSTHIARRSSLQNRRDSGAVRQALQSPRRILEAKDPNSPSKYDNELTLDLSQTLTLNIDQQPPLSPIPNQVEAEGLEEDNQLSFSSRRSTRTRKSRLPHLASSQQQPQTPRNISLRRTDGGEPIVLKRTEAQELGLLTRANTRKNKQGAVAVSLKLLKLSTANTISTPDGGVVNPASDTKPKKKNVRWDEQLTYFQESTETLESVTSAVDAESLATLDELNVAIITPSAKGKSKGSKDKKSTPRLRRVRGLGAANGTPGKGLLAPASLLPPEIQEEKEASQSQHLAMPSKVKKMKLARTADTAPQMTVPKSQLPSLGVAPVGIEQTNHGKEISTKELKSHLATPKKVKLSIPKPTAAQVPSDGKENQQGRGFGIATPKKVLPLPQIIVPPAVETGLPRRRAGRKG</sequence>